<dbReference type="AlphaFoldDB" id="A0AAW2DG37"/>
<comment type="caution">
    <text evidence="2">The sequence shown here is derived from an EMBL/GenBank/DDBJ whole genome shotgun (WGS) entry which is preliminary data.</text>
</comment>
<name>A0AAW2DG37_9ROSI</name>
<organism evidence="2 3">
    <name type="scientific">Lithocarpus litseifolius</name>
    <dbReference type="NCBI Taxonomy" id="425828"/>
    <lineage>
        <taxon>Eukaryota</taxon>
        <taxon>Viridiplantae</taxon>
        <taxon>Streptophyta</taxon>
        <taxon>Embryophyta</taxon>
        <taxon>Tracheophyta</taxon>
        <taxon>Spermatophyta</taxon>
        <taxon>Magnoliopsida</taxon>
        <taxon>eudicotyledons</taxon>
        <taxon>Gunneridae</taxon>
        <taxon>Pentapetalae</taxon>
        <taxon>rosids</taxon>
        <taxon>fabids</taxon>
        <taxon>Fagales</taxon>
        <taxon>Fagaceae</taxon>
        <taxon>Lithocarpus</taxon>
    </lineage>
</organism>
<dbReference type="EMBL" id="JAZDWU010000003">
    <property type="protein sequence ID" value="KAL0008255.1"/>
    <property type="molecule type" value="Genomic_DNA"/>
</dbReference>
<dbReference type="Proteomes" id="UP001459277">
    <property type="component" value="Unassembled WGS sequence"/>
</dbReference>
<proteinExistence type="predicted"/>
<reference evidence="2 3" key="1">
    <citation type="submission" date="2024-01" db="EMBL/GenBank/DDBJ databases">
        <title>A telomere-to-telomere, gap-free genome of sweet tea (Lithocarpus litseifolius).</title>
        <authorList>
            <person name="Zhou J."/>
        </authorList>
    </citation>
    <scope>NUCLEOTIDE SEQUENCE [LARGE SCALE GENOMIC DNA]</scope>
    <source>
        <strain evidence="2">Zhou-2022a</strain>
        <tissue evidence="2">Leaf</tissue>
    </source>
</reference>
<gene>
    <name evidence="2" type="ORF">SO802_009757</name>
</gene>
<accession>A0AAW2DG37</accession>
<feature type="region of interest" description="Disordered" evidence="1">
    <location>
        <begin position="43"/>
        <end position="82"/>
    </location>
</feature>
<protein>
    <submittedName>
        <fullName evidence="2">Uncharacterized protein</fullName>
    </submittedName>
</protein>
<keyword evidence="3" id="KW-1185">Reference proteome</keyword>
<sequence length="82" mass="9346">MLMALMALLENVSYPPTIQKHEELVWLVGNLKLEVTNYSRSLYGPGRVAHLGGDDDDENDDGADEEDSKATPSYRPRKRRYH</sequence>
<evidence type="ECO:0000256" key="1">
    <source>
        <dbReference type="SAM" id="MobiDB-lite"/>
    </source>
</evidence>
<feature type="compositionally biased region" description="Acidic residues" evidence="1">
    <location>
        <begin position="54"/>
        <end position="67"/>
    </location>
</feature>
<evidence type="ECO:0000313" key="3">
    <source>
        <dbReference type="Proteomes" id="UP001459277"/>
    </source>
</evidence>
<evidence type="ECO:0000313" key="2">
    <source>
        <dbReference type="EMBL" id="KAL0008255.1"/>
    </source>
</evidence>